<dbReference type="GO" id="GO:0031297">
    <property type="term" value="P:replication fork processing"/>
    <property type="evidence" value="ECO:0000318"/>
    <property type="project" value="GO_Central"/>
</dbReference>
<dbReference type="GO" id="GO:0051382">
    <property type="term" value="P:kinetochore assembly"/>
    <property type="evidence" value="ECO:0007669"/>
    <property type="project" value="InterPro"/>
</dbReference>
<dbReference type="PANTHER" id="PTHR28680">
    <property type="entry name" value="CENTROMERE PROTEIN X"/>
    <property type="match status" value="1"/>
</dbReference>
<dbReference type="Gene3D" id="6.10.130.30">
    <property type="match status" value="1"/>
</dbReference>
<evidence type="ECO:0000256" key="1">
    <source>
        <dbReference type="ARBA" id="ARBA00004123"/>
    </source>
</evidence>
<dbReference type="EMBL" id="DF237073">
    <property type="protein sequence ID" value="GAQ82773.1"/>
    <property type="molecule type" value="Genomic_DNA"/>
</dbReference>
<reference evidence="8 9" key="1">
    <citation type="journal article" date="2014" name="Nat. Commun.">
        <title>Klebsormidium flaccidum genome reveals primary factors for plant terrestrial adaptation.</title>
        <authorList>
            <person name="Hori K."/>
            <person name="Maruyama F."/>
            <person name="Fujisawa T."/>
            <person name="Togashi T."/>
            <person name="Yamamoto N."/>
            <person name="Seo M."/>
            <person name="Sato S."/>
            <person name="Yamada T."/>
            <person name="Mori H."/>
            <person name="Tajima N."/>
            <person name="Moriyama T."/>
            <person name="Ikeuchi M."/>
            <person name="Watanabe M."/>
            <person name="Wada H."/>
            <person name="Kobayashi K."/>
            <person name="Saito M."/>
            <person name="Masuda T."/>
            <person name="Sasaki-Sekimoto Y."/>
            <person name="Mashiguchi K."/>
            <person name="Awai K."/>
            <person name="Shimojima M."/>
            <person name="Masuda S."/>
            <person name="Iwai M."/>
            <person name="Nobusawa T."/>
            <person name="Narise T."/>
            <person name="Kondo S."/>
            <person name="Saito H."/>
            <person name="Sato R."/>
            <person name="Murakawa M."/>
            <person name="Ihara Y."/>
            <person name="Oshima-Yamada Y."/>
            <person name="Ohtaka K."/>
            <person name="Satoh M."/>
            <person name="Sonobe K."/>
            <person name="Ishii M."/>
            <person name="Ohtani R."/>
            <person name="Kanamori-Sato M."/>
            <person name="Honoki R."/>
            <person name="Miyazaki D."/>
            <person name="Mochizuki H."/>
            <person name="Umetsu J."/>
            <person name="Higashi K."/>
            <person name="Shibata D."/>
            <person name="Kamiya Y."/>
            <person name="Sato N."/>
            <person name="Nakamura Y."/>
            <person name="Tabata S."/>
            <person name="Ida S."/>
            <person name="Kurokawa K."/>
            <person name="Ohta H."/>
        </authorList>
    </citation>
    <scope>NUCLEOTIDE SEQUENCE [LARGE SCALE GENOMIC DNA]</scope>
    <source>
        <strain evidence="8 9">NIES-2285</strain>
    </source>
</reference>
<keyword evidence="5" id="KW-0234">DNA repair</keyword>
<evidence type="ECO:0000256" key="7">
    <source>
        <dbReference type="SAM" id="MobiDB-lite"/>
    </source>
</evidence>
<evidence type="ECO:0000313" key="8">
    <source>
        <dbReference type="EMBL" id="GAQ82773.1"/>
    </source>
</evidence>
<accession>A0A1Y1HX99</accession>
<protein>
    <submittedName>
        <fullName evidence="8">Centromere protein X</fullName>
    </submittedName>
</protein>
<dbReference type="CDD" id="cd22921">
    <property type="entry name" value="HFD_CENP-X"/>
    <property type="match status" value="1"/>
</dbReference>
<dbReference type="PANTHER" id="PTHR28680:SF1">
    <property type="entry name" value="CENTROMERE PROTEIN X"/>
    <property type="match status" value="1"/>
</dbReference>
<name>A0A1Y1HX99_KLENI</name>
<evidence type="ECO:0000313" key="9">
    <source>
        <dbReference type="Proteomes" id="UP000054558"/>
    </source>
</evidence>
<dbReference type="AlphaFoldDB" id="A0A1Y1HX99"/>
<evidence type="ECO:0000256" key="4">
    <source>
        <dbReference type="ARBA" id="ARBA00023125"/>
    </source>
</evidence>
<organism evidence="8 9">
    <name type="scientific">Klebsormidium nitens</name>
    <name type="common">Green alga</name>
    <name type="synonym">Ulothrix nitens</name>
    <dbReference type="NCBI Taxonomy" id="105231"/>
    <lineage>
        <taxon>Eukaryota</taxon>
        <taxon>Viridiplantae</taxon>
        <taxon>Streptophyta</taxon>
        <taxon>Klebsormidiophyceae</taxon>
        <taxon>Klebsormidiales</taxon>
        <taxon>Klebsormidiaceae</taxon>
        <taxon>Klebsormidium</taxon>
    </lineage>
</organism>
<dbReference type="OMA" id="FRRAQME"/>
<proteinExistence type="inferred from homology"/>
<comment type="subcellular location">
    <subcellularLocation>
        <location evidence="1">Nucleus</location>
    </subcellularLocation>
</comment>
<dbReference type="GO" id="GO:0000712">
    <property type="term" value="P:resolution of meiotic recombination intermediates"/>
    <property type="evidence" value="ECO:0000318"/>
    <property type="project" value="GO_Central"/>
</dbReference>
<dbReference type="Pfam" id="PF09415">
    <property type="entry name" value="CENP-X"/>
    <property type="match status" value="1"/>
</dbReference>
<sequence length="105" mass="11503">MQAEAPTFRPDVLHELFKLVWEETAKEVEEAEGAPGEETPAAADISKKKRNTTANAHALRLSCELLRLLIAEAVGRAALVAEAEGQDCIEGSHLERILPQLLLDF</sequence>
<keyword evidence="3" id="KW-0227">DNA damage</keyword>
<comment type="similarity">
    <text evidence="2">Belongs to the CENP-X/MHF2 family.</text>
</comment>
<keyword evidence="9" id="KW-1185">Reference proteome</keyword>
<dbReference type="STRING" id="105231.A0A1Y1HX99"/>
<dbReference type="GO" id="GO:0003677">
    <property type="term" value="F:DNA binding"/>
    <property type="evidence" value="ECO:0007669"/>
    <property type="project" value="UniProtKB-KW"/>
</dbReference>
<evidence type="ECO:0000256" key="6">
    <source>
        <dbReference type="ARBA" id="ARBA00023242"/>
    </source>
</evidence>
<dbReference type="GO" id="GO:0006281">
    <property type="term" value="P:DNA repair"/>
    <property type="evidence" value="ECO:0007669"/>
    <property type="project" value="UniProtKB-KW"/>
</dbReference>
<feature type="region of interest" description="Disordered" evidence="7">
    <location>
        <begin position="28"/>
        <end position="49"/>
    </location>
</feature>
<dbReference type="GO" id="GO:0071821">
    <property type="term" value="C:FANCM-MHF complex"/>
    <property type="evidence" value="ECO:0000318"/>
    <property type="project" value="GO_Central"/>
</dbReference>
<keyword evidence="6" id="KW-0539">Nucleus</keyword>
<evidence type="ECO:0000256" key="2">
    <source>
        <dbReference type="ARBA" id="ARBA00009359"/>
    </source>
</evidence>
<feature type="compositionally biased region" description="Low complexity" evidence="7">
    <location>
        <begin position="33"/>
        <end position="43"/>
    </location>
</feature>
<dbReference type="InterPro" id="IPR018552">
    <property type="entry name" value="CENP-X"/>
</dbReference>
<gene>
    <name evidence="8" type="ORF">KFL_001240050</name>
</gene>
<keyword evidence="4" id="KW-0238">DNA-binding</keyword>
<evidence type="ECO:0000256" key="5">
    <source>
        <dbReference type="ARBA" id="ARBA00023204"/>
    </source>
</evidence>
<dbReference type="Proteomes" id="UP000054558">
    <property type="component" value="Unassembled WGS sequence"/>
</dbReference>
<evidence type="ECO:0000256" key="3">
    <source>
        <dbReference type="ARBA" id="ARBA00022763"/>
    </source>
</evidence>
<dbReference type="OrthoDB" id="2500381at2759"/>